<dbReference type="EMBL" id="JBBJBU010000012">
    <property type="protein sequence ID" value="KAK7203366.1"/>
    <property type="molecule type" value="Genomic_DNA"/>
</dbReference>
<proteinExistence type="predicted"/>
<feature type="region of interest" description="Disordered" evidence="5">
    <location>
        <begin position="176"/>
        <end position="364"/>
    </location>
</feature>
<dbReference type="InterPro" id="IPR002130">
    <property type="entry name" value="Cyclophilin-type_PPIase_dom"/>
</dbReference>
<accession>A0ABR1F0I9</accession>
<evidence type="ECO:0000313" key="8">
    <source>
        <dbReference type="Proteomes" id="UP001498771"/>
    </source>
</evidence>
<dbReference type="RefSeq" id="XP_064766399.1">
    <property type="nucleotide sequence ID" value="XM_064915401.1"/>
</dbReference>
<dbReference type="Gene3D" id="2.40.100.10">
    <property type="entry name" value="Cyclophilin-like"/>
    <property type="match status" value="1"/>
</dbReference>
<name>A0ABR1F0I9_9ASCO</name>
<evidence type="ECO:0000256" key="4">
    <source>
        <dbReference type="ARBA" id="ARBA00023235"/>
    </source>
</evidence>
<evidence type="ECO:0000256" key="3">
    <source>
        <dbReference type="ARBA" id="ARBA00023110"/>
    </source>
</evidence>
<feature type="compositionally biased region" description="Basic and acidic residues" evidence="5">
    <location>
        <begin position="184"/>
        <end position="208"/>
    </location>
</feature>
<comment type="catalytic activity">
    <reaction evidence="1">
        <text>[protein]-peptidylproline (omega=180) = [protein]-peptidylproline (omega=0)</text>
        <dbReference type="Rhea" id="RHEA:16237"/>
        <dbReference type="Rhea" id="RHEA-COMP:10747"/>
        <dbReference type="Rhea" id="RHEA-COMP:10748"/>
        <dbReference type="ChEBI" id="CHEBI:83833"/>
        <dbReference type="ChEBI" id="CHEBI:83834"/>
        <dbReference type="EC" id="5.2.1.8"/>
    </reaction>
</comment>
<dbReference type="SUPFAM" id="SSF50891">
    <property type="entry name" value="Cyclophilin-like"/>
    <property type="match status" value="1"/>
</dbReference>
<organism evidence="7 8">
    <name type="scientific">Myxozyma melibiosi</name>
    <dbReference type="NCBI Taxonomy" id="54550"/>
    <lineage>
        <taxon>Eukaryota</taxon>
        <taxon>Fungi</taxon>
        <taxon>Dikarya</taxon>
        <taxon>Ascomycota</taxon>
        <taxon>Saccharomycotina</taxon>
        <taxon>Lipomycetes</taxon>
        <taxon>Lipomycetales</taxon>
        <taxon>Lipomycetaceae</taxon>
        <taxon>Myxozyma</taxon>
    </lineage>
</organism>
<dbReference type="PRINTS" id="PR00153">
    <property type="entry name" value="CSAPPISMRASE"/>
</dbReference>
<dbReference type="PANTHER" id="PTHR11071:SF561">
    <property type="entry name" value="PEPTIDYL-PROLYL CIS-TRANS ISOMERASE D-RELATED"/>
    <property type="match status" value="1"/>
</dbReference>
<evidence type="ECO:0000256" key="5">
    <source>
        <dbReference type="SAM" id="MobiDB-lite"/>
    </source>
</evidence>
<evidence type="ECO:0000256" key="2">
    <source>
        <dbReference type="ARBA" id="ARBA00013194"/>
    </source>
</evidence>
<dbReference type="Pfam" id="PF00160">
    <property type="entry name" value="Pro_isomerase"/>
    <property type="match status" value="1"/>
</dbReference>
<dbReference type="EC" id="5.2.1.8" evidence="2"/>
<feature type="compositionally biased region" description="Basic and acidic residues" evidence="5">
    <location>
        <begin position="271"/>
        <end position="333"/>
    </location>
</feature>
<dbReference type="GeneID" id="90040913"/>
<protein>
    <recommendedName>
        <fullName evidence="2">peptidylprolyl isomerase</fullName>
        <ecNumber evidence="2">5.2.1.8</ecNumber>
    </recommendedName>
</protein>
<evidence type="ECO:0000259" key="6">
    <source>
        <dbReference type="PROSITE" id="PS50072"/>
    </source>
</evidence>
<dbReference type="PANTHER" id="PTHR11071">
    <property type="entry name" value="PEPTIDYL-PROLYL CIS-TRANS ISOMERASE"/>
    <property type="match status" value="1"/>
</dbReference>
<reference evidence="7 8" key="1">
    <citation type="submission" date="2024-03" db="EMBL/GenBank/DDBJ databases">
        <title>Genome-scale model development and genomic sequencing of the oleaginous clade Lipomyces.</title>
        <authorList>
            <consortium name="Lawrence Berkeley National Laboratory"/>
            <person name="Czajka J.J."/>
            <person name="Han Y."/>
            <person name="Kim J."/>
            <person name="Mondo S.J."/>
            <person name="Hofstad B.A."/>
            <person name="Robles A."/>
            <person name="Haridas S."/>
            <person name="Riley R."/>
            <person name="LaButti K."/>
            <person name="Pangilinan J."/>
            <person name="Andreopoulos W."/>
            <person name="Lipzen A."/>
            <person name="Yan J."/>
            <person name="Wang M."/>
            <person name="Ng V."/>
            <person name="Grigoriev I.V."/>
            <person name="Spatafora J.W."/>
            <person name="Magnuson J.K."/>
            <person name="Baker S.E."/>
            <person name="Pomraning K.R."/>
        </authorList>
    </citation>
    <scope>NUCLEOTIDE SEQUENCE [LARGE SCALE GENOMIC DNA]</scope>
    <source>
        <strain evidence="7 8">Phaff 52-87</strain>
    </source>
</reference>
<keyword evidence="8" id="KW-1185">Reference proteome</keyword>
<dbReference type="PROSITE" id="PS50072">
    <property type="entry name" value="CSA_PPIASE_2"/>
    <property type="match status" value="1"/>
</dbReference>
<keyword evidence="4" id="KW-0413">Isomerase</keyword>
<comment type="caution">
    <text evidence="7">The sequence shown here is derived from an EMBL/GenBank/DDBJ whole genome shotgun (WGS) entry which is preliminary data.</text>
</comment>
<feature type="domain" description="PPIase cyclophilin-type" evidence="6">
    <location>
        <begin position="18"/>
        <end position="175"/>
    </location>
</feature>
<dbReference type="InterPro" id="IPR029000">
    <property type="entry name" value="Cyclophilin-like_dom_sf"/>
</dbReference>
<evidence type="ECO:0000313" key="7">
    <source>
        <dbReference type="EMBL" id="KAK7203366.1"/>
    </source>
</evidence>
<sequence>MAPRPRVFVDIQSPAVTGRLIIELFNDKAPKTCENFRSLCTGEKGTDLTYKDSVFHRVVADPAYLVQGGDITAGDGTGGKSIYGEPFADENLNWRSIDEPGLLCMANKGPDTNTSQFIITLAACTDLDEKCCCFGRVIPESLPLLDSFANVEIDLDNDDDRPVAGQEPRIVQCGELIFKKKKKPQTEERQETSRKRSVSPDRRRDRSLSRSRSRSPVVSRSRRRSSSSVESVDRKKRSEDDQDPERPEKKDPLEPVRNPLSRTYDRRRHSREPEDRDRDRDRDRRDRDSRRRHEGGHEDRYRERRPHDRRRVDYHDRDYDRDSYRGSDSRERFSNGGGGEDESKSGAPPIKYKGRGKMTYRERF</sequence>
<keyword evidence="3" id="KW-0697">Rotamase</keyword>
<dbReference type="Proteomes" id="UP001498771">
    <property type="component" value="Unassembled WGS sequence"/>
</dbReference>
<feature type="compositionally biased region" description="Basic and acidic residues" evidence="5">
    <location>
        <begin position="231"/>
        <end position="254"/>
    </location>
</feature>
<gene>
    <name evidence="7" type="ORF">BZA70DRAFT_78250</name>
</gene>
<evidence type="ECO:0000256" key="1">
    <source>
        <dbReference type="ARBA" id="ARBA00000971"/>
    </source>
</evidence>